<evidence type="ECO:0000256" key="4">
    <source>
        <dbReference type="SAM" id="SignalP"/>
    </source>
</evidence>
<accession>A0ABW5E2U1</accession>
<dbReference type="InterPro" id="IPR050248">
    <property type="entry name" value="Polysacc_deacetylase_ArnD"/>
</dbReference>
<dbReference type="SUPFAM" id="SSF88713">
    <property type="entry name" value="Glycoside hydrolase/deacetylase"/>
    <property type="match status" value="1"/>
</dbReference>
<dbReference type="Proteomes" id="UP001597297">
    <property type="component" value="Unassembled WGS sequence"/>
</dbReference>
<dbReference type="CDD" id="cd10954">
    <property type="entry name" value="CE4_CtAXE_like"/>
    <property type="match status" value="1"/>
</dbReference>
<dbReference type="PANTHER" id="PTHR10587">
    <property type="entry name" value="GLYCOSYL TRANSFERASE-RELATED"/>
    <property type="match status" value="1"/>
</dbReference>
<evidence type="ECO:0000259" key="5">
    <source>
        <dbReference type="PROSITE" id="PS51677"/>
    </source>
</evidence>
<evidence type="ECO:0000313" key="7">
    <source>
        <dbReference type="Proteomes" id="UP001597297"/>
    </source>
</evidence>
<reference evidence="7" key="1">
    <citation type="journal article" date="2019" name="Int. J. Syst. Evol. Microbiol.">
        <title>The Global Catalogue of Microorganisms (GCM) 10K type strain sequencing project: providing services to taxonomists for standard genome sequencing and annotation.</title>
        <authorList>
            <consortium name="The Broad Institute Genomics Platform"/>
            <consortium name="The Broad Institute Genome Sequencing Center for Infectious Disease"/>
            <person name="Wu L."/>
            <person name="Ma J."/>
        </authorList>
    </citation>
    <scope>NUCLEOTIDE SEQUENCE [LARGE SCALE GENOMIC DNA]</scope>
    <source>
        <strain evidence="7">JCM 16545</strain>
    </source>
</reference>
<dbReference type="PROSITE" id="PS51677">
    <property type="entry name" value="NODB"/>
    <property type="match status" value="1"/>
</dbReference>
<feature type="domain" description="NodB homology" evidence="5">
    <location>
        <begin position="84"/>
        <end position="262"/>
    </location>
</feature>
<dbReference type="GO" id="GO:0016787">
    <property type="term" value="F:hydrolase activity"/>
    <property type="evidence" value="ECO:0007669"/>
    <property type="project" value="UniProtKB-KW"/>
</dbReference>
<keyword evidence="7" id="KW-1185">Reference proteome</keyword>
<evidence type="ECO:0000313" key="6">
    <source>
        <dbReference type="EMBL" id="MFD2276947.1"/>
    </source>
</evidence>
<name>A0ABW5E2U1_9BACT</name>
<dbReference type="PROSITE" id="PS51257">
    <property type="entry name" value="PROKAR_LIPOPROTEIN"/>
    <property type="match status" value="1"/>
</dbReference>
<gene>
    <name evidence="6" type="ORF">ACFSQZ_10745</name>
</gene>
<feature type="signal peptide" evidence="4">
    <location>
        <begin position="1"/>
        <end position="27"/>
    </location>
</feature>
<evidence type="ECO:0000256" key="3">
    <source>
        <dbReference type="SAM" id="MobiDB-lite"/>
    </source>
</evidence>
<feature type="compositionally biased region" description="Polar residues" evidence="3">
    <location>
        <begin position="41"/>
        <end position="52"/>
    </location>
</feature>
<feature type="region of interest" description="Disordered" evidence="3">
    <location>
        <begin position="33"/>
        <end position="55"/>
    </location>
</feature>
<dbReference type="EC" id="3.-.-.-" evidence="6"/>
<dbReference type="EMBL" id="JBHUJC010000034">
    <property type="protein sequence ID" value="MFD2276947.1"/>
    <property type="molecule type" value="Genomic_DNA"/>
</dbReference>
<evidence type="ECO:0000256" key="1">
    <source>
        <dbReference type="ARBA" id="ARBA00022723"/>
    </source>
</evidence>
<proteinExistence type="predicted"/>
<feature type="chain" id="PRO_5046519434" evidence="4">
    <location>
        <begin position="28"/>
        <end position="277"/>
    </location>
</feature>
<keyword evidence="2 6" id="KW-0378">Hydrolase</keyword>
<dbReference type="RefSeq" id="WP_377092879.1">
    <property type="nucleotide sequence ID" value="NZ_JBHSJM010000001.1"/>
</dbReference>
<protein>
    <submittedName>
        <fullName evidence="6">Polysaccharide deacetylase family protein</fullName>
        <ecNumber evidence="6">3.-.-.-</ecNumber>
    </submittedName>
</protein>
<dbReference type="PANTHER" id="PTHR10587:SF133">
    <property type="entry name" value="CHITIN DEACETYLASE 1-RELATED"/>
    <property type="match status" value="1"/>
</dbReference>
<organism evidence="6 7">
    <name type="scientific">Rubritalea spongiae</name>
    <dbReference type="NCBI Taxonomy" id="430797"/>
    <lineage>
        <taxon>Bacteria</taxon>
        <taxon>Pseudomonadati</taxon>
        <taxon>Verrucomicrobiota</taxon>
        <taxon>Verrucomicrobiia</taxon>
        <taxon>Verrucomicrobiales</taxon>
        <taxon>Rubritaleaceae</taxon>
        <taxon>Rubritalea</taxon>
    </lineage>
</organism>
<dbReference type="InterPro" id="IPR002509">
    <property type="entry name" value="NODB_dom"/>
</dbReference>
<keyword evidence="1" id="KW-0479">Metal-binding</keyword>
<comment type="caution">
    <text evidence="6">The sequence shown here is derived from an EMBL/GenBank/DDBJ whole genome shotgun (WGS) entry which is preliminary data.</text>
</comment>
<evidence type="ECO:0000256" key="2">
    <source>
        <dbReference type="ARBA" id="ARBA00022801"/>
    </source>
</evidence>
<keyword evidence="4" id="KW-0732">Signal</keyword>
<sequence>MQRTAKKITRILSVLVASISIVSCASKDEVSSEPAEAATGMSVNSGYSNSSVRGPVPQNPNVRLPSDISGSSSVTITHGSRSQKYIALTFDDGPHPVNTPRLLDILRRRNVKATFYVIGNLVDRYPHIVKRIVDEGHEIGNHTWTHPNLKNLGDSNVRSELDRTRDAIVKACGVQPLTMRPPYGSLSSAQRNWIYRDYGYPTIMWDVDPLDWKKPGSGVVASRLINGTRNGSILLVHDLHAGSVSAMPQTVDTLLRKGYQFVTVSQLIAAQGTVAVR</sequence>
<dbReference type="Gene3D" id="3.20.20.370">
    <property type="entry name" value="Glycoside hydrolase/deacetylase"/>
    <property type="match status" value="1"/>
</dbReference>
<dbReference type="Pfam" id="PF01522">
    <property type="entry name" value="Polysacc_deac_1"/>
    <property type="match status" value="1"/>
</dbReference>
<dbReference type="InterPro" id="IPR011330">
    <property type="entry name" value="Glyco_hydro/deAcase_b/a-brl"/>
</dbReference>